<dbReference type="PANTHER" id="PTHR45911">
    <property type="entry name" value="C2 DOMAIN-CONTAINING PROTEIN"/>
    <property type="match status" value="1"/>
</dbReference>
<organism evidence="6 7">
    <name type="scientific">Galleria mellonella</name>
    <name type="common">Greater wax moth</name>
    <dbReference type="NCBI Taxonomy" id="7137"/>
    <lineage>
        <taxon>Eukaryota</taxon>
        <taxon>Metazoa</taxon>
        <taxon>Ecdysozoa</taxon>
        <taxon>Arthropoda</taxon>
        <taxon>Hexapoda</taxon>
        <taxon>Insecta</taxon>
        <taxon>Pterygota</taxon>
        <taxon>Neoptera</taxon>
        <taxon>Endopterygota</taxon>
        <taxon>Lepidoptera</taxon>
        <taxon>Glossata</taxon>
        <taxon>Ditrysia</taxon>
        <taxon>Pyraloidea</taxon>
        <taxon>Pyralidae</taxon>
        <taxon>Galleriinae</taxon>
        <taxon>Galleria</taxon>
    </lineage>
</organism>
<evidence type="ECO:0000256" key="4">
    <source>
        <dbReference type="SAM" id="Phobius"/>
    </source>
</evidence>
<dbReference type="GO" id="GO:0046928">
    <property type="term" value="P:regulation of neurotransmitter secretion"/>
    <property type="evidence" value="ECO:0007669"/>
    <property type="project" value="TreeGrafter"/>
</dbReference>
<keyword evidence="4" id="KW-1133">Transmembrane helix</keyword>
<keyword evidence="2" id="KW-0106">Calcium</keyword>
<keyword evidence="4" id="KW-0472">Membrane</keyword>
<sequence length="610" mass="70620">MGSENNNHAELPRRSIDSNASSSASSAVVLRKKNSFSSLWRGSKKKRSLLESIPSTENLDTTSIGTNYTIDKTTGKKYIKGTVVTVVLVEAKDLPNTPDDGSTHGLFCRIRLGSKTLISKVSTSINHPEWKERFELQLSEDHLLRISLWDKGKQKNFMGRCVLDLLHLEKDRTHEFWQQLDDGYGSVHFSVTLCDTRKSIPPSTNDVITNDVIEKYAIHNLTNDWNEVGQLHVKVIGAKGFNANLNAYCTLELDNQRVQTHSVRVFNDQYSWDRSYVFNVYDITSSLDLKVYDDSILNSIRSDSLGRVSIPLLRISNKTPRWYALKDKSKKNAAKGNCPRLLLEMSVYWNPVKAAVKMFRPKEVKYLKKPPKFDVILVHSNLEFIRDTFEALYQANEQFKHLFEWENQELSFIALVIWIWFWYCFRMWTTPLLLLIPFIYSWLSQRNKNQMRSRTVNKNDSDRSITVSDVSDNEKLDFKTMAGKMQGLPEMTLYITKCVEYMVCLSERIQNLATFQVPFLSYLGMLFLVIASIGLYLIPFNYMMIGLGIYKFTRKYMDPERTPNNDILDFISRIPDNEQLRQWKELNVPEPLQTNHIVNKPPIARSFSTL</sequence>
<dbReference type="SUPFAM" id="SSF49562">
    <property type="entry name" value="C2 domain (Calcium/lipid-binding domain, CaLB)"/>
    <property type="match status" value="2"/>
</dbReference>
<keyword evidence="6" id="KW-1185">Reference proteome</keyword>
<dbReference type="GO" id="GO:0030672">
    <property type="term" value="C:synaptic vesicle membrane"/>
    <property type="evidence" value="ECO:0007669"/>
    <property type="project" value="TreeGrafter"/>
</dbReference>
<dbReference type="GeneID" id="113522592"/>
<feature type="region of interest" description="Disordered" evidence="3">
    <location>
        <begin position="1"/>
        <end position="28"/>
    </location>
</feature>
<dbReference type="InterPro" id="IPR035892">
    <property type="entry name" value="C2_domain_sf"/>
</dbReference>
<accession>A0A6J1X3L7</accession>
<dbReference type="Pfam" id="PF00168">
    <property type="entry name" value="C2"/>
    <property type="match status" value="2"/>
</dbReference>
<evidence type="ECO:0000313" key="7">
    <source>
        <dbReference type="RefSeq" id="XP_026764132.2"/>
    </source>
</evidence>
<keyword evidence="1" id="KW-0479">Metal-binding</keyword>
<dbReference type="PANTHER" id="PTHR45911:SF4">
    <property type="entry name" value="MULTIPLE C2 AND TRANSMEMBRANE DOMAIN-CONTAINING PROTEIN"/>
    <property type="match status" value="1"/>
</dbReference>
<feature type="domain" description="C2" evidence="5">
    <location>
        <begin position="212"/>
        <end position="327"/>
    </location>
</feature>
<feature type="domain" description="C2" evidence="5">
    <location>
        <begin position="58"/>
        <end position="178"/>
    </location>
</feature>
<dbReference type="Proteomes" id="UP001652740">
    <property type="component" value="Unplaced"/>
</dbReference>
<evidence type="ECO:0000256" key="3">
    <source>
        <dbReference type="SAM" id="MobiDB-lite"/>
    </source>
</evidence>
<reference evidence="7" key="1">
    <citation type="submission" date="2025-08" db="UniProtKB">
        <authorList>
            <consortium name="RefSeq"/>
        </authorList>
    </citation>
    <scope>IDENTIFICATION</scope>
    <source>
        <tissue evidence="7">Whole larvae</tissue>
    </source>
</reference>
<evidence type="ECO:0000256" key="2">
    <source>
        <dbReference type="ARBA" id="ARBA00022837"/>
    </source>
</evidence>
<keyword evidence="4" id="KW-0812">Transmembrane</keyword>
<evidence type="ECO:0000256" key="1">
    <source>
        <dbReference type="ARBA" id="ARBA00022723"/>
    </source>
</evidence>
<dbReference type="InParanoid" id="A0A6J1X3L7"/>
<dbReference type="InterPro" id="IPR000008">
    <property type="entry name" value="C2_dom"/>
</dbReference>
<name>A0A6J1X3L7_GALME</name>
<dbReference type="PROSITE" id="PS50004">
    <property type="entry name" value="C2"/>
    <property type="match status" value="2"/>
</dbReference>
<evidence type="ECO:0000313" key="6">
    <source>
        <dbReference type="Proteomes" id="UP001652740"/>
    </source>
</evidence>
<proteinExistence type="predicted"/>
<feature type="transmembrane region" description="Helical" evidence="4">
    <location>
        <begin position="417"/>
        <end position="443"/>
    </location>
</feature>
<protein>
    <submittedName>
        <fullName evidence="7">Multiple C2 and transmembrane domain-containing protein-like</fullName>
    </submittedName>
</protein>
<feature type="transmembrane region" description="Helical" evidence="4">
    <location>
        <begin position="519"/>
        <end position="538"/>
    </location>
</feature>
<dbReference type="KEGG" id="gmw:113522592"/>
<dbReference type="GO" id="GO:0005509">
    <property type="term" value="F:calcium ion binding"/>
    <property type="evidence" value="ECO:0007669"/>
    <property type="project" value="TreeGrafter"/>
</dbReference>
<dbReference type="SMART" id="SM00239">
    <property type="entry name" value="C2"/>
    <property type="match status" value="2"/>
</dbReference>
<gene>
    <name evidence="7" type="primary">LOC113522592</name>
</gene>
<dbReference type="AlphaFoldDB" id="A0A6J1X3L7"/>
<dbReference type="RefSeq" id="XP_026764132.2">
    <property type="nucleotide sequence ID" value="XM_026908331.3"/>
</dbReference>
<dbReference type="Gene3D" id="2.60.40.150">
    <property type="entry name" value="C2 domain"/>
    <property type="match status" value="2"/>
</dbReference>
<evidence type="ECO:0000259" key="5">
    <source>
        <dbReference type="PROSITE" id="PS50004"/>
    </source>
</evidence>
<feature type="compositionally biased region" description="Low complexity" evidence="3">
    <location>
        <begin position="18"/>
        <end position="27"/>
    </location>
</feature>